<dbReference type="EMBL" id="BPLR01008517">
    <property type="protein sequence ID" value="GIY25309.1"/>
    <property type="molecule type" value="Genomic_DNA"/>
</dbReference>
<evidence type="ECO:0000313" key="2">
    <source>
        <dbReference type="EMBL" id="GIY25309.1"/>
    </source>
</evidence>
<protein>
    <submittedName>
        <fullName evidence="2">Uncharacterized protein</fullName>
    </submittedName>
</protein>
<comment type="caution">
    <text evidence="2">The sequence shown here is derived from an EMBL/GenBank/DDBJ whole genome shotgun (WGS) entry which is preliminary data.</text>
</comment>
<name>A0AAV4RUL1_CAEEX</name>
<sequence length="180" mass="20343">MEWLPPTQGFPKNNDDKVTPFTYAIFAFPQRIHLSQMLLPFNGGYPFFLGKLQSKGYGGTLYENERWDIEKWVKKVESRRGKVGGREGREKMEGGCVLKVTYGHSWGRRCERTGRVQYHLSTDRRGGSTDGSPRQLNEDLDIDSSSPPGLAHYRASSCRVEMAAQDLPFPCSPNVAEIIV</sequence>
<evidence type="ECO:0000256" key="1">
    <source>
        <dbReference type="SAM" id="MobiDB-lite"/>
    </source>
</evidence>
<evidence type="ECO:0000313" key="3">
    <source>
        <dbReference type="Proteomes" id="UP001054945"/>
    </source>
</evidence>
<organism evidence="2 3">
    <name type="scientific">Caerostris extrusa</name>
    <name type="common">Bark spider</name>
    <name type="synonym">Caerostris bankana</name>
    <dbReference type="NCBI Taxonomy" id="172846"/>
    <lineage>
        <taxon>Eukaryota</taxon>
        <taxon>Metazoa</taxon>
        <taxon>Ecdysozoa</taxon>
        <taxon>Arthropoda</taxon>
        <taxon>Chelicerata</taxon>
        <taxon>Arachnida</taxon>
        <taxon>Araneae</taxon>
        <taxon>Araneomorphae</taxon>
        <taxon>Entelegynae</taxon>
        <taxon>Araneoidea</taxon>
        <taxon>Araneidae</taxon>
        <taxon>Caerostris</taxon>
    </lineage>
</organism>
<dbReference type="Proteomes" id="UP001054945">
    <property type="component" value="Unassembled WGS sequence"/>
</dbReference>
<feature type="region of interest" description="Disordered" evidence="1">
    <location>
        <begin position="121"/>
        <end position="148"/>
    </location>
</feature>
<accession>A0AAV4RUL1</accession>
<reference evidence="2 3" key="1">
    <citation type="submission" date="2021-06" db="EMBL/GenBank/DDBJ databases">
        <title>Caerostris extrusa draft genome.</title>
        <authorList>
            <person name="Kono N."/>
            <person name="Arakawa K."/>
        </authorList>
    </citation>
    <scope>NUCLEOTIDE SEQUENCE [LARGE SCALE GENOMIC DNA]</scope>
</reference>
<gene>
    <name evidence="2" type="ORF">CEXT_630031</name>
</gene>
<keyword evidence="3" id="KW-1185">Reference proteome</keyword>
<dbReference type="AlphaFoldDB" id="A0AAV4RUL1"/>
<proteinExistence type="predicted"/>